<dbReference type="Pfam" id="PF05448">
    <property type="entry name" value="AXE1"/>
    <property type="match status" value="1"/>
</dbReference>
<dbReference type="RefSeq" id="WP_117350761.1">
    <property type="nucleotide sequence ID" value="NZ_CP031742.1"/>
</dbReference>
<sequence>MPLTDLTLAECLALRPDLDEPAGLDAFWQRTLDTTPDHPTAPRFTPVDTGLTQVTTYDAVVPGFAGEPVRGWLHLPAGAREPLGCVVEFLGYGRGRGLPHEQLLWAAAGYAHFLMDTRGQGWSTAAGDTPDTAPLSGSVPGFLTRGVESPQGHYYRRVFTDAVRCVEAVRAHPAVDPAKVVVTGVSQGGGIALATAALVPGLAGVMPDVPFLCDIRRAVRIADRPPYTEVAEYLRLHRDRAATVLDTLSHVDAALLASRATAPALFSIAMMDEICPPSTCFAAYHRYGGPKDLRVYEFNGHEGGGAHHRRAQLTWLRELLTAPGPATAGAPAAPYDAQHA</sequence>
<dbReference type="Proteomes" id="UP000259636">
    <property type="component" value="Chromosome"/>
</dbReference>
<dbReference type="EMBL" id="CP031742">
    <property type="protein sequence ID" value="AXQ58597.1"/>
    <property type="molecule type" value="Genomic_DNA"/>
</dbReference>
<dbReference type="GO" id="GO:0005976">
    <property type="term" value="P:polysaccharide metabolic process"/>
    <property type="evidence" value="ECO:0007669"/>
    <property type="project" value="TreeGrafter"/>
</dbReference>
<feature type="active site" description="Nucleophile" evidence="1">
    <location>
        <position position="186"/>
    </location>
</feature>
<organism evidence="4 5">
    <name type="scientific">Streptomyces koyangensis</name>
    <dbReference type="NCBI Taxonomy" id="188770"/>
    <lineage>
        <taxon>Bacteria</taxon>
        <taxon>Bacillati</taxon>
        <taxon>Actinomycetota</taxon>
        <taxon>Actinomycetes</taxon>
        <taxon>Kitasatosporales</taxon>
        <taxon>Streptomycetaceae</taxon>
        <taxon>Streptomyces</taxon>
        <taxon>Streptomyces aurantiacus group</taxon>
    </lineage>
</organism>
<dbReference type="AlphaFoldDB" id="A0A385DLP3"/>
<dbReference type="InterPro" id="IPR039069">
    <property type="entry name" value="CE7"/>
</dbReference>
<dbReference type="InterPro" id="IPR029058">
    <property type="entry name" value="AB_hydrolase_fold"/>
</dbReference>
<dbReference type="PANTHER" id="PTHR40111:SF1">
    <property type="entry name" value="CEPHALOSPORIN-C DEACETYLASE"/>
    <property type="match status" value="1"/>
</dbReference>
<dbReference type="GO" id="GO:0052689">
    <property type="term" value="F:carboxylic ester hydrolase activity"/>
    <property type="evidence" value="ECO:0007669"/>
    <property type="project" value="TreeGrafter"/>
</dbReference>
<evidence type="ECO:0000256" key="2">
    <source>
        <dbReference type="PIRSR" id="PIRSR639069-2"/>
    </source>
</evidence>
<reference evidence="4 5" key="1">
    <citation type="submission" date="2018-08" db="EMBL/GenBank/DDBJ databases">
        <authorList>
            <person name="Ferrada E.E."/>
            <person name="Latorre B.A."/>
        </authorList>
    </citation>
    <scope>NUCLEOTIDE SEQUENCE [LARGE SCALE GENOMIC DNA]</scope>
    <source>
        <strain evidence="4 5">VK-A60T</strain>
    </source>
</reference>
<feature type="domain" description="Acetyl xylan esterase" evidence="3">
    <location>
        <begin position="1"/>
        <end position="318"/>
    </location>
</feature>
<protein>
    <submittedName>
        <fullName evidence="4">Acetylxylan esterase</fullName>
    </submittedName>
</protein>
<dbReference type="SUPFAM" id="SSF53474">
    <property type="entry name" value="alpha/beta-Hydrolases"/>
    <property type="match status" value="1"/>
</dbReference>
<evidence type="ECO:0000313" key="5">
    <source>
        <dbReference type="Proteomes" id="UP000259636"/>
    </source>
</evidence>
<dbReference type="InterPro" id="IPR008391">
    <property type="entry name" value="AXE1_dom"/>
</dbReference>
<feature type="binding site" evidence="2">
    <location>
        <position position="92"/>
    </location>
    <ligand>
        <name>substrate</name>
    </ligand>
</feature>
<dbReference type="GeneID" id="300118542"/>
<gene>
    <name evidence="4" type="ORF">D0C37_30970</name>
</gene>
<proteinExistence type="predicted"/>
<dbReference type="Gene3D" id="3.40.50.1820">
    <property type="entry name" value="alpha/beta hydrolase"/>
    <property type="match status" value="1"/>
</dbReference>
<name>A0A385DLP3_9ACTN</name>
<dbReference type="PANTHER" id="PTHR40111">
    <property type="entry name" value="CEPHALOSPORIN-C DEACETYLASE"/>
    <property type="match status" value="1"/>
</dbReference>
<dbReference type="KEGG" id="sky:D0C37_30970"/>
<feature type="active site" description="Charge relay system" evidence="1">
    <location>
        <position position="301"/>
    </location>
</feature>
<feature type="active site" description="Charge relay system" evidence="1">
    <location>
        <position position="272"/>
    </location>
</feature>
<evidence type="ECO:0000313" key="4">
    <source>
        <dbReference type="EMBL" id="AXQ58597.1"/>
    </source>
</evidence>
<evidence type="ECO:0000259" key="3">
    <source>
        <dbReference type="Pfam" id="PF05448"/>
    </source>
</evidence>
<accession>A0A385DLP3</accession>
<evidence type="ECO:0000256" key="1">
    <source>
        <dbReference type="PIRSR" id="PIRSR639069-1"/>
    </source>
</evidence>